<keyword evidence="4 7" id="KW-0812">Transmembrane</keyword>
<feature type="transmembrane region" description="Helical" evidence="7">
    <location>
        <begin position="267"/>
        <end position="290"/>
    </location>
</feature>
<gene>
    <name evidence="10" type="ORF">THER5_1353</name>
</gene>
<dbReference type="OrthoDB" id="2087435at2"/>
<dbReference type="EC" id="3.4.23.43" evidence="10"/>
<feature type="transmembrane region" description="Helical" evidence="7">
    <location>
        <begin position="236"/>
        <end position="255"/>
    </location>
</feature>
<keyword evidence="10" id="KW-0378">Hydrolase</keyword>
<dbReference type="Gene3D" id="1.20.120.1220">
    <property type="match status" value="1"/>
</dbReference>
<feature type="transmembrane region" description="Helical" evidence="7">
    <location>
        <begin position="33"/>
        <end position="55"/>
    </location>
</feature>
<evidence type="ECO:0000256" key="7">
    <source>
        <dbReference type="SAM" id="Phobius"/>
    </source>
</evidence>
<keyword evidence="6 7" id="KW-0472">Membrane</keyword>
<dbReference type="EMBL" id="JGZT01000006">
    <property type="protein sequence ID" value="KFJ02883.1"/>
    <property type="molecule type" value="Genomic_DNA"/>
</dbReference>
<dbReference type="InterPro" id="IPR010627">
    <property type="entry name" value="Prepilin_pept_A24_N"/>
</dbReference>
<evidence type="ECO:0000256" key="1">
    <source>
        <dbReference type="ARBA" id="ARBA00004651"/>
    </source>
</evidence>
<dbReference type="GO" id="GO:0006465">
    <property type="term" value="P:signal peptide processing"/>
    <property type="evidence" value="ECO:0007669"/>
    <property type="project" value="TreeGrafter"/>
</dbReference>
<proteinExistence type="inferred from homology"/>
<keyword evidence="5 7" id="KW-1133">Transmembrane helix</keyword>
<evidence type="ECO:0000256" key="6">
    <source>
        <dbReference type="ARBA" id="ARBA00023136"/>
    </source>
</evidence>
<reference evidence="10 11" key="1">
    <citation type="submission" date="2014-03" db="EMBL/GenBank/DDBJ databases">
        <title>Genomics of Bifidobacteria.</title>
        <authorList>
            <person name="Ventura M."/>
            <person name="Milani C."/>
            <person name="Lugli G.A."/>
        </authorList>
    </citation>
    <scope>NUCLEOTIDE SEQUENCE [LARGE SCALE GENOMIC DNA]</scope>
    <source>
        <strain evidence="10 11">LMG 21395</strain>
    </source>
</reference>
<comment type="subcellular location">
    <subcellularLocation>
        <location evidence="1">Cell membrane</location>
        <topology evidence="1">Multi-pass membrane protein</topology>
    </subcellularLocation>
</comment>
<sequence length="296" mass="31869">MLTSSILAAGDVLVGYGVPHLDTSAYGDGVTTVVLAVVAFVIGCFIGSFLNVVIWRVPNGISLVNPKRSFCPNCKSPIRWHDNIPVISYLVLHGKCRDCHEPISGRYPLVELLGGFMTMLAVLGPALHLYPVWLLPVTIYFAWLSIVIAFIDIDVQLILDIMTYPSMLLILALLALASWGTGSWTPLLRAVICAVALAAFYVLLGFIWPNGMGLGDAKLAVIVGLILGWLGLRQLIVGAFAAFIVGGAFALIQVARKRINMKGGVPFGPYMLIGAWIGIYVGAPIANWYLTICGLN</sequence>
<dbReference type="Pfam" id="PF06750">
    <property type="entry name" value="A24_N_bact"/>
    <property type="match status" value="1"/>
</dbReference>
<dbReference type="AlphaFoldDB" id="A0A087E532"/>
<dbReference type="InterPro" id="IPR050882">
    <property type="entry name" value="Prepilin_peptidase/N-MTase"/>
</dbReference>
<dbReference type="Pfam" id="PF01478">
    <property type="entry name" value="Peptidase_A24"/>
    <property type="match status" value="1"/>
</dbReference>
<dbReference type="GO" id="GO:0004190">
    <property type="term" value="F:aspartic-type endopeptidase activity"/>
    <property type="evidence" value="ECO:0007669"/>
    <property type="project" value="UniProtKB-EC"/>
</dbReference>
<evidence type="ECO:0000256" key="4">
    <source>
        <dbReference type="ARBA" id="ARBA00022692"/>
    </source>
</evidence>
<evidence type="ECO:0000313" key="11">
    <source>
        <dbReference type="Proteomes" id="UP000029003"/>
    </source>
</evidence>
<evidence type="ECO:0000313" key="10">
    <source>
        <dbReference type="EMBL" id="KFJ02883.1"/>
    </source>
</evidence>
<dbReference type="GO" id="GO:0005886">
    <property type="term" value="C:plasma membrane"/>
    <property type="evidence" value="ECO:0007669"/>
    <property type="project" value="UniProtKB-SubCell"/>
</dbReference>
<evidence type="ECO:0000256" key="5">
    <source>
        <dbReference type="ARBA" id="ARBA00022989"/>
    </source>
</evidence>
<feature type="domain" description="Prepilin peptidase A24 N-terminal" evidence="9">
    <location>
        <begin position="41"/>
        <end position="122"/>
    </location>
</feature>
<feature type="transmembrane region" description="Helical" evidence="7">
    <location>
        <begin position="187"/>
        <end position="207"/>
    </location>
</feature>
<dbReference type="RefSeq" id="WP_029575706.1">
    <property type="nucleotide sequence ID" value="NZ_JGZT01000006.1"/>
</dbReference>
<comment type="caution">
    <text evidence="10">The sequence shown here is derived from an EMBL/GenBank/DDBJ whole genome shotgun (WGS) entry which is preliminary data.</text>
</comment>
<evidence type="ECO:0000259" key="8">
    <source>
        <dbReference type="Pfam" id="PF01478"/>
    </source>
</evidence>
<dbReference type="PANTHER" id="PTHR30487:SF0">
    <property type="entry name" value="PREPILIN LEADER PEPTIDASE_N-METHYLTRANSFERASE-RELATED"/>
    <property type="match status" value="1"/>
</dbReference>
<feature type="domain" description="Prepilin type IV endopeptidase peptidase" evidence="8">
    <location>
        <begin position="140"/>
        <end position="251"/>
    </location>
</feature>
<evidence type="ECO:0000259" key="9">
    <source>
        <dbReference type="Pfam" id="PF06750"/>
    </source>
</evidence>
<dbReference type="Proteomes" id="UP000029003">
    <property type="component" value="Unassembled WGS sequence"/>
</dbReference>
<evidence type="ECO:0000256" key="2">
    <source>
        <dbReference type="ARBA" id="ARBA00005801"/>
    </source>
</evidence>
<feature type="transmembrane region" description="Helical" evidence="7">
    <location>
        <begin position="133"/>
        <end position="151"/>
    </location>
</feature>
<protein>
    <submittedName>
        <fullName evidence="10">Type IV leader peptidase PilD</fullName>
        <ecNumber evidence="10">3.4.23.43</ecNumber>
    </submittedName>
</protein>
<evidence type="ECO:0000256" key="3">
    <source>
        <dbReference type="ARBA" id="ARBA00022475"/>
    </source>
</evidence>
<accession>A0A087E532</accession>
<name>A0A087E532_9BIFI</name>
<organism evidence="10 11">
    <name type="scientific">Bifidobacterium thermacidophilum subsp. thermacidophilum</name>
    <dbReference type="NCBI Taxonomy" id="79262"/>
    <lineage>
        <taxon>Bacteria</taxon>
        <taxon>Bacillati</taxon>
        <taxon>Actinomycetota</taxon>
        <taxon>Actinomycetes</taxon>
        <taxon>Bifidobacteriales</taxon>
        <taxon>Bifidobacteriaceae</taxon>
        <taxon>Bifidobacterium</taxon>
    </lineage>
</organism>
<comment type="similarity">
    <text evidence="2">Belongs to the peptidase A24 family.</text>
</comment>
<dbReference type="PANTHER" id="PTHR30487">
    <property type="entry name" value="TYPE 4 PREPILIN-LIKE PROTEINS LEADER PEPTIDE-PROCESSING ENZYME"/>
    <property type="match status" value="1"/>
</dbReference>
<feature type="transmembrane region" description="Helical" evidence="7">
    <location>
        <begin position="163"/>
        <end position="181"/>
    </location>
</feature>
<dbReference type="InterPro" id="IPR000045">
    <property type="entry name" value="Prepilin_IV_endopep_pep"/>
</dbReference>
<keyword evidence="3" id="KW-1003">Cell membrane</keyword>